<protein>
    <submittedName>
        <fullName evidence="1">Uncharacterized protein</fullName>
    </submittedName>
</protein>
<sequence length="437" mass="48049">MRMFRTNTGGARRVVATVAAALLAVPVAGVGLAPIPARAAIPGIPQGFPIDRMYQECDPAQAHAEGYPDWRYGETARRYLSDGTVQFTNTTQQKVNYSATIESGTNHKIEANSAAKLPSNWNTTAKSDIGLTLSNGWIEGETIGPIELGPGESFRVEYGTVEKDFVSMMVECRDGFFGNNAGADVIRGTGPAERYAWAYIIRADGSVDDQALEIPARAPGANSRVLDGGYTTMSGPSLEKIADEKVDYSIAPRVELDRQQWPEQGQACRPQDRQWHPHSIEGVAPTFRKPGYSQDFLNWTDADYTYRGVTDHVVGAKFNGNMTWMGNFGRLPQGWLESIDAVHRAYMPVGTPLEPIALKPGERVRVEYGTTMLRVNYSELRCGRDGTYSMIHRLPQASAPTGFWAEATITAPDGTKRVVDVTPPDWRELPVPTQARY</sequence>
<dbReference type="AlphaFoldDB" id="A0A7T0KHT4"/>
<reference evidence="1 2" key="1">
    <citation type="submission" date="2020-11" db="EMBL/GenBank/DDBJ databases">
        <title>Corynebacterium sp. ZJ-599.</title>
        <authorList>
            <person name="Zhou J."/>
        </authorList>
    </citation>
    <scope>NUCLEOTIDE SEQUENCE [LARGE SCALE GENOMIC DNA]</scope>
    <source>
        <strain evidence="1 2">ZJ-599</strain>
    </source>
</reference>
<evidence type="ECO:0000313" key="1">
    <source>
        <dbReference type="EMBL" id="QPK80164.1"/>
    </source>
</evidence>
<accession>A0A7T0KHT4</accession>
<evidence type="ECO:0000313" key="2">
    <source>
        <dbReference type="Proteomes" id="UP000594681"/>
    </source>
</evidence>
<keyword evidence="2" id="KW-1185">Reference proteome</keyword>
<dbReference type="Proteomes" id="UP000594681">
    <property type="component" value="Chromosome"/>
</dbReference>
<dbReference type="EMBL" id="CP064954">
    <property type="protein sequence ID" value="QPK80164.1"/>
    <property type="molecule type" value="Genomic_DNA"/>
</dbReference>
<gene>
    <name evidence="1" type="ORF">G7Y31_05670</name>
</gene>
<dbReference type="RefSeq" id="WP_165008004.1">
    <property type="nucleotide sequence ID" value="NZ_CP064954.1"/>
</dbReference>
<dbReference type="KEGG" id="cliz:G7Y31_05670"/>
<proteinExistence type="predicted"/>
<name>A0A7T0KHT4_9CORY</name>
<organism evidence="1 2">
    <name type="scientific">Corynebacterium lizhenjunii</name>
    <dbReference type="NCBI Taxonomy" id="2709394"/>
    <lineage>
        <taxon>Bacteria</taxon>
        <taxon>Bacillati</taxon>
        <taxon>Actinomycetota</taxon>
        <taxon>Actinomycetes</taxon>
        <taxon>Mycobacteriales</taxon>
        <taxon>Corynebacteriaceae</taxon>
        <taxon>Corynebacterium</taxon>
    </lineage>
</organism>